<name>A0A5C5ZNN4_9BACT</name>
<dbReference type="CDD" id="cd03801">
    <property type="entry name" value="GT4_PimA-like"/>
    <property type="match status" value="1"/>
</dbReference>
<comment type="caution">
    <text evidence="4">The sequence shown here is derived from an EMBL/GenBank/DDBJ whole genome shotgun (WGS) entry which is preliminary data.</text>
</comment>
<proteinExistence type="predicted"/>
<protein>
    <submittedName>
        <fullName evidence="4">Mannosylfructose-phosphate synthase</fullName>
        <ecNumber evidence="4">2.4.1.246</ecNumber>
    </submittedName>
</protein>
<evidence type="ECO:0000313" key="5">
    <source>
        <dbReference type="Proteomes" id="UP000315440"/>
    </source>
</evidence>
<dbReference type="OrthoDB" id="9795068at2"/>
<feature type="domain" description="Glycosyl transferase family 1" evidence="3">
    <location>
        <begin position="204"/>
        <end position="364"/>
    </location>
</feature>
<organism evidence="4 5">
    <name type="scientific">Pseudobythopirellula maris</name>
    <dbReference type="NCBI Taxonomy" id="2527991"/>
    <lineage>
        <taxon>Bacteria</taxon>
        <taxon>Pseudomonadati</taxon>
        <taxon>Planctomycetota</taxon>
        <taxon>Planctomycetia</taxon>
        <taxon>Pirellulales</taxon>
        <taxon>Lacipirellulaceae</taxon>
        <taxon>Pseudobythopirellula</taxon>
    </lineage>
</organism>
<reference evidence="4 5" key="1">
    <citation type="submission" date="2019-02" db="EMBL/GenBank/DDBJ databases">
        <title>Deep-cultivation of Planctomycetes and their phenomic and genomic characterization uncovers novel biology.</title>
        <authorList>
            <person name="Wiegand S."/>
            <person name="Jogler M."/>
            <person name="Boedeker C."/>
            <person name="Pinto D."/>
            <person name="Vollmers J."/>
            <person name="Rivas-Marin E."/>
            <person name="Kohn T."/>
            <person name="Peeters S.H."/>
            <person name="Heuer A."/>
            <person name="Rast P."/>
            <person name="Oberbeckmann S."/>
            <person name="Bunk B."/>
            <person name="Jeske O."/>
            <person name="Meyerdierks A."/>
            <person name="Storesund J.E."/>
            <person name="Kallscheuer N."/>
            <person name="Luecker S."/>
            <person name="Lage O.M."/>
            <person name="Pohl T."/>
            <person name="Merkel B.J."/>
            <person name="Hornburger P."/>
            <person name="Mueller R.-W."/>
            <person name="Bruemmer F."/>
            <person name="Labrenz M."/>
            <person name="Spormann A.M."/>
            <person name="Op Den Camp H."/>
            <person name="Overmann J."/>
            <person name="Amann R."/>
            <person name="Jetten M.S.M."/>
            <person name="Mascher T."/>
            <person name="Medema M.H."/>
            <person name="Devos D.P."/>
            <person name="Kaster A.-K."/>
            <person name="Ovreas L."/>
            <person name="Rohde M."/>
            <person name="Galperin M.Y."/>
            <person name="Jogler C."/>
        </authorList>
    </citation>
    <scope>NUCLEOTIDE SEQUENCE [LARGE SCALE GENOMIC DNA]</scope>
    <source>
        <strain evidence="4 5">Mal64</strain>
    </source>
</reference>
<dbReference type="PANTHER" id="PTHR12526:SF510">
    <property type="entry name" value="D-INOSITOL 3-PHOSPHATE GLYCOSYLTRANSFERASE"/>
    <property type="match status" value="1"/>
</dbReference>
<keyword evidence="2 4" id="KW-0808">Transferase</keyword>
<dbReference type="EMBL" id="SJPQ01000002">
    <property type="protein sequence ID" value="TWT88685.1"/>
    <property type="molecule type" value="Genomic_DNA"/>
</dbReference>
<sequence>MTNHATIASSADRREKTVAIVCNTLPPYRLHAHRRFASELEGVRLLTINTHQDATRDWSVSLPESIGLVDVSDGDRGSAGQLREWRKGGRVIDTLERERADAVVMNGYNDAGRLRTIRWCRRHGVPCFLWGDSNINSAHRGGALTQAIKRLYVPKVVAWSAGCFACGRLGKEYWEHYGADPSRVFISPYEPDYGQVWGLTDAEIDEARQRYGLAEGRRRIVYCGRLTEVKRVDLLIEAFVALAAERPDWDLVILGDGELRSELAAAVPPELKDRVVWTGFVAEQQDVSKIYRASDVLALPSRYEPWALVVNEAAAAGMAIVATDAVGAAAELVRDGVNGRVIPRDNGEALKDALLEVTAAENTDRMKAASAEVLDAWRRNGDPVEGLREALRSVGIES</sequence>
<dbReference type="InterPro" id="IPR001296">
    <property type="entry name" value="Glyco_trans_1"/>
</dbReference>
<dbReference type="GO" id="GO:0103011">
    <property type="term" value="F:mannosylfructose-phosphate synthase activity"/>
    <property type="evidence" value="ECO:0007669"/>
    <property type="project" value="UniProtKB-EC"/>
</dbReference>
<evidence type="ECO:0000313" key="4">
    <source>
        <dbReference type="EMBL" id="TWT88685.1"/>
    </source>
</evidence>
<evidence type="ECO:0000259" key="3">
    <source>
        <dbReference type="Pfam" id="PF00534"/>
    </source>
</evidence>
<evidence type="ECO:0000256" key="1">
    <source>
        <dbReference type="ARBA" id="ARBA00022676"/>
    </source>
</evidence>
<keyword evidence="5" id="KW-1185">Reference proteome</keyword>
<evidence type="ECO:0000256" key="2">
    <source>
        <dbReference type="ARBA" id="ARBA00022679"/>
    </source>
</evidence>
<dbReference type="Gene3D" id="3.40.50.2000">
    <property type="entry name" value="Glycogen Phosphorylase B"/>
    <property type="match status" value="2"/>
</dbReference>
<dbReference type="SUPFAM" id="SSF53756">
    <property type="entry name" value="UDP-Glycosyltransferase/glycogen phosphorylase"/>
    <property type="match status" value="1"/>
</dbReference>
<accession>A0A5C5ZNN4</accession>
<dbReference type="PANTHER" id="PTHR12526">
    <property type="entry name" value="GLYCOSYLTRANSFERASE"/>
    <property type="match status" value="1"/>
</dbReference>
<dbReference type="AlphaFoldDB" id="A0A5C5ZNN4"/>
<dbReference type="RefSeq" id="WP_146399947.1">
    <property type="nucleotide sequence ID" value="NZ_SJPQ01000002.1"/>
</dbReference>
<gene>
    <name evidence="4" type="primary">mfpsA_3</name>
    <name evidence="4" type="ORF">Mal64_21720</name>
</gene>
<dbReference type="Pfam" id="PF00534">
    <property type="entry name" value="Glycos_transf_1"/>
    <property type="match status" value="1"/>
</dbReference>
<dbReference type="EC" id="2.4.1.246" evidence="4"/>
<keyword evidence="1 4" id="KW-0328">Glycosyltransferase</keyword>
<dbReference type="Proteomes" id="UP000315440">
    <property type="component" value="Unassembled WGS sequence"/>
</dbReference>